<accession>A0A543K840</accession>
<dbReference type="AlphaFoldDB" id="A0A543K840"/>
<sequence>MRTWAAGAAGASVASSTAWAVPHRIGSGDDLVTISRAWPGSDKHGAVRVTVEGRDPHGRLRAGTVGPDGSVDLLPTGADPRLPALARLAPEAELVVHRAGRRAVLRHTGGYTKIVRPGRSEGVAEAARAGRRLALAAGLDAPDVVRHQPEDAAVTMTVLPGRPVSDLSAGADWQRIWATWATAWTRLQELDPARHAPGLAPHTSADEAEVVGRWAGRASAAGVLPDVWVRRAEHAQARLAAAGEAERLVPTHRDLHDKQLLWDGERLGVLDLDTACLADPVVDPANLAVHADLRRAQGEWSHAAARTVEVTAQLVARVAGVDGERWQAARLATVARLACVYAFRPTWRELVLDWASDRWVALGGGHATA</sequence>
<dbReference type="EMBL" id="VFPU01000002">
    <property type="protein sequence ID" value="TQM91230.1"/>
    <property type="molecule type" value="Genomic_DNA"/>
</dbReference>
<name>A0A543K840_9MICO</name>
<dbReference type="Pfam" id="PF01636">
    <property type="entry name" value="APH"/>
    <property type="match status" value="1"/>
</dbReference>
<dbReference type="SUPFAM" id="SSF56112">
    <property type="entry name" value="Protein kinase-like (PK-like)"/>
    <property type="match status" value="1"/>
</dbReference>
<feature type="domain" description="Aminoglycoside phosphotransferase" evidence="1">
    <location>
        <begin position="100"/>
        <end position="300"/>
    </location>
</feature>
<dbReference type="Proteomes" id="UP000315133">
    <property type="component" value="Unassembled WGS sequence"/>
</dbReference>
<dbReference type="Gene3D" id="3.90.1200.10">
    <property type="match status" value="1"/>
</dbReference>
<gene>
    <name evidence="2" type="ORF">FB476_2968</name>
</gene>
<comment type="caution">
    <text evidence="2">The sequence shown here is derived from an EMBL/GenBank/DDBJ whole genome shotgun (WGS) entry which is preliminary data.</text>
</comment>
<evidence type="ECO:0000259" key="1">
    <source>
        <dbReference type="Pfam" id="PF01636"/>
    </source>
</evidence>
<keyword evidence="3" id="KW-1185">Reference proteome</keyword>
<keyword evidence="2" id="KW-0808">Transferase</keyword>
<evidence type="ECO:0000313" key="2">
    <source>
        <dbReference type="EMBL" id="TQM91230.1"/>
    </source>
</evidence>
<keyword evidence="2" id="KW-0418">Kinase</keyword>
<organism evidence="2 3">
    <name type="scientific">Ornithinimicrobium humiphilum</name>
    <dbReference type="NCBI Taxonomy" id="125288"/>
    <lineage>
        <taxon>Bacteria</taxon>
        <taxon>Bacillati</taxon>
        <taxon>Actinomycetota</taxon>
        <taxon>Actinomycetes</taxon>
        <taxon>Micrococcales</taxon>
        <taxon>Ornithinimicrobiaceae</taxon>
        <taxon>Ornithinimicrobium</taxon>
    </lineage>
</organism>
<dbReference type="InterPro" id="IPR011009">
    <property type="entry name" value="Kinase-like_dom_sf"/>
</dbReference>
<proteinExistence type="predicted"/>
<dbReference type="InterPro" id="IPR002575">
    <property type="entry name" value="Aminoglycoside_PTrfase"/>
</dbReference>
<protein>
    <submittedName>
        <fullName evidence="2">Aminoglycoside phosphotransferase (APT) family kinase protein</fullName>
    </submittedName>
</protein>
<reference evidence="2 3" key="1">
    <citation type="submission" date="2019-06" db="EMBL/GenBank/DDBJ databases">
        <title>Sequencing the genomes of 1000 actinobacteria strains.</title>
        <authorList>
            <person name="Klenk H.-P."/>
        </authorList>
    </citation>
    <scope>NUCLEOTIDE SEQUENCE [LARGE SCALE GENOMIC DNA]</scope>
    <source>
        <strain evidence="2 3">DSM 12362</strain>
    </source>
</reference>
<dbReference type="GO" id="GO:0016301">
    <property type="term" value="F:kinase activity"/>
    <property type="evidence" value="ECO:0007669"/>
    <property type="project" value="UniProtKB-KW"/>
</dbReference>
<dbReference type="RefSeq" id="WP_170233673.1">
    <property type="nucleotide sequence ID" value="NZ_BAAAIL010000001.1"/>
</dbReference>
<evidence type="ECO:0000313" key="3">
    <source>
        <dbReference type="Proteomes" id="UP000315133"/>
    </source>
</evidence>